<feature type="transmembrane region" description="Helical" evidence="1">
    <location>
        <begin position="93"/>
        <end position="115"/>
    </location>
</feature>
<gene>
    <name evidence="2" type="ORF">Pla111_32860</name>
</gene>
<dbReference type="InterPro" id="IPR013320">
    <property type="entry name" value="ConA-like_dom_sf"/>
</dbReference>
<evidence type="ECO:0000313" key="2">
    <source>
        <dbReference type="EMBL" id="TWT40641.1"/>
    </source>
</evidence>
<sequence length="556" mass="60921" precursor="true">MSTDASHKWNLEVLSLAESIVNNEATADQVRRLEVILEREESARSLYLDYIDIHAGLRRRYLCPELEGDDEDSARVDKAQPTRPAGRASLSRTWLTLALAMAASIAGVVMSPIILRPFGSKAASPDELADAASLNGVAVLSRLVDVTWSEGAESHRKGAPLPVGSLSIESGLVQVDFYSGAIAVLEGPAQLELISANRAELTSGKLRARVPTRARGFTIATASGEVVDLGTEFAVEAPDGDAPGQLHVIDGEVRYQPALDSDKASVSLREGEAVWLGDEENTAPPAVDAGGFVGPTEVETLARRHSDTRQKQADDLKQRLLQDPDLIALYGYSSEPEWSRLFRNFAPNAGDDTHGSVVGAEWVQGRWPGHKALRFNNPSHRVSISLPGEFDSLTLSTWIAIDRFHATNRVALLHPEINQDRAMFWTLDRVPAGAVLHFAESDNPLDRSQRKHYSSVGQGMFNSDLGRWVHLAVVYDTDLRRVAHYRNGVLVGWQPIKHPRKLAIGSGDLGNWPYKNWAEGTEFAMRNLMGRMDEFVAIGRALSGREIQEMHDLGAP</sequence>
<name>A0A5C5VSA2_9BACT</name>
<dbReference type="PANTHER" id="PTHR30273">
    <property type="entry name" value="PERIPLASMIC SIGNAL SENSOR AND SIGMA FACTOR ACTIVATOR FECR-RELATED"/>
    <property type="match status" value="1"/>
</dbReference>
<dbReference type="GO" id="GO:0016989">
    <property type="term" value="F:sigma factor antagonist activity"/>
    <property type="evidence" value="ECO:0007669"/>
    <property type="project" value="TreeGrafter"/>
</dbReference>
<keyword evidence="1" id="KW-1133">Transmembrane helix</keyword>
<dbReference type="OrthoDB" id="258532at2"/>
<comment type="caution">
    <text evidence="2">The sequence shown here is derived from an EMBL/GenBank/DDBJ whole genome shotgun (WGS) entry which is preliminary data.</text>
</comment>
<proteinExistence type="predicted"/>
<keyword evidence="1" id="KW-0472">Membrane</keyword>
<protein>
    <submittedName>
        <fullName evidence="2">FecR protein</fullName>
    </submittedName>
</protein>
<keyword evidence="3" id="KW-1185">Reference proteome</keyword>
<dbReference type="Gene3D" id="2.60.120.1440">
    <property type="match status" value="1"/>
</dbReference>
<dbReference type="Pfam" id="PF13385">
    <property type="entry name" value="Laminin_G_3"/>
    <property type="match status" value="1"/>
</dbReference>
<evidence type="ECO:0000256" key="1">
    <source>
        <dbReference type="SAM" id="Phobius"/>
    </source>
</evidence>
<dbReference type="AlphaFoldDB" id="A0A5C5VSA2"/>
<dbReference type="PANTHER" id="PTHR30273:SF2">
    <property type="entry name" value="PROTEIN FECR"/>
    <property type="match status" value="1"/>
</dbReference>
<dbReference type="SUPFAM" id="SSF49899">
    <property type="entry name" value="Concanavalin A-like lectins/glucanases"/>
    <property type="match status" value="1"/>
</dbReference>
<evidence type="ECO:0000313" key="3">
    <source>
        <dbReference type="Proteomes" id="UP000318995"/>
    </source>
</evidence>
<organism evidence="2 3">
    <name type="scientific">Botrimarina hoheduenensis</name>
    <dbReference type="NCBI Taxonomy" id="2528000"/>
    <lineage>
        <taxon>Bacteria</taxon>
        <taxon>Pseudomonadati</taxon>
        <taxon>Planctomycetota</taxon>
        <taxon>Planctomycetia</taxon>
        <taxon>Pirellulales</taxon>
        <taxon>Lacipirellulaceae</taxon>
        <taxon>Botrimarina</taxon>
    </lineage>
</organism>
<dbReference type="InterPro" id="IPR012373">
    <property type="entry name" value="Ferrdict_sens_TM"/>
</dbReference>
<dbReference type="RefSeq" id="WP_146575478.1">
    <property type="nucleotide sequence ID" value="NZ_SJPH01000011.1"/>
</dbReference>
<accession>A0A5C5VSA2</accession>
<keyword evidence="1" id="KW-0812">Transmembrane</keyword>
<reference evidence="2 3" key="1">
    <citation type="submission" date="2019-02" db="EMBL/GenBank/DDBJ databases">
        <title>Deep-cultivation of Planctomycetes and their phenomic and genomic characterization uncovers novel biology.</title>
        <authorList>
            <person name="Wiegand S."/>
            <person name="Jogler M."/>
            <person name="Boedeker C."/>
            <person name="Pinto D."/>
            <person name="Vollmers J."/>
            <person name="Rivas-Marin E."/>
            <person name="Kohn T."/>
            <person name="Peeters S.H."/>
            <person name="Heuer A."/>
            <person name="Rast P."/>
            <person name="Oberbeckmann S."/>
            <person name="Bunk B."/>
            <person name="Jeske O."/>
            <person name="Meyerdierks A."/>
            <person name="Storesund J.E."/>
            <person name="Kallscheuer N."/>
            <person name="Luecker S."/>
            <person name="Lage O.M."/>
            <person name="Pohl T."/>
            <person name="Merkel B.J."/>
            <person name="Hornburger P."/>
            <person name="Mueller R.-W."/>
            <person name="Bruemmer F."/>
            <person name="Labrenz M."/>
            <person name="Spormann A.M."/>
            <person name="Op Den Camp H."/>
            <person name="Overmann J."/>
            <person name="Amann R."/>
            <person name="Jetten M.S.M."/>
            <person name="Mascher T."/>
            <person name="Medema M.H."/>
            <person name="Devos D.P."/>
            <person name="Kaster A.-K."/>
            <person name="Ovreas L."/>
            <person name="Rohde M."/>
            <person name="Galperin M.Y."/>
            <person name="Jogler C."/>
        </authorList>
    </citation>
    <scope>NUCLEOTIDE SEQUENCE [LARGE SCALE GENOMIC DNA]</scope>
    <source>
        <strain evidence="2 3">Pla111</strain>
    </source>
</reference>
<dbReference type="Proteomes" id="UP000318995">
    <property type="component" value="Unassembled WGS sequence"/>
</dbReference>
<dbReference type="Gene3D" id="2.60.120.200">
    <property type="match status" value="1"/>
</dbReference>
<dbReference type="EMBL" id="SJPH01000011">
    <property type="protein sequence ID" value="TWT40641.1"/>
    <property type="molecule type" value="Genomic_DNA"/>
</dbReference>